<dbReference type="Proteomes" id="UP000011200">
    <property type="component" value="Chromosome"/>
</dbReference>
<dbReference type="RefSeq" id="WP_157975478.1">
    <property type="nucleotide sequence ID" value="NZ_CP027541.1"/>
</dbReference>
<dbReference type="AlphaFoldDB" id="A0A2U9PJ85"/>
<evidence type="ECO:0000313" key="3">
    <source>
        <dbReference type="Proteomes" id="UP000011200"/>
    </source>
</evidence>
<accession>A0A2U9PJ85</accession>
<organism evidence="2 3">
    <name type="scientific">Mycolicibacterium smegmatis (strain MKD8)</name>
    <name type="common">Mycobacterium smegmatis</name>
    <dbReference type="NCBI Taxonomy" id="1214915"/>
    <lineage>
        <taxon>Bacteria</taxon>
        <taxon>Bacillati</taxon>
        <taxon>Actinomycetota</taxon>
        <taxon>Actinomycetes</taxon>
        <taxon>Mycobacteriales</taxon>
        <taxon>Mycobacteriaceae</taxon>
        <taxon>Mycolicibacterium</taxon>
    </lineage>
</organism>
<gene>
    <name evidence="2" type="ORF">D806_008200</name>
</gene>
<dbReference type="EMBL" id="CP027541">
    <property type="protein sequence ID" value="AWT51810.1"/>
    <property type="molecule type" value="Genomic_DNA"/>
</dbReference>
<evidence type="ECO:0000256" key="1">
    <source>
        <dbReference type="SAM" id="MobiDB-lite"/>
    </source>
</evidence>
<evidence type="ECO:0000313" key="2">
    <source>
        <dbReference type="EMBL" id="AWT51810.1"/>
    </source>
</evidence>
<proteinExistence type="predicted"/>
<reference evidence="2 3" key="1">
    <citation type="journal article" date="2013" name="Genome Announc.">
        <title>Draft genome sequence of MKD8, a conjugal recipient Mycobacterium smegmatis strain.</title>
        <authorList>
            <person name="Gray T.A."/>
            <person name="Palumbo M.J."/>
            <person name="Derbyshire K.M."/>
        </authorList>
    </citation>
    <scope>NUCLEOTIDE SEQUENCE [LARGE SCALE GENOMIC DNA]</scope>
    <source>
        <strain evidence="2 3">MKD8</strain>
    </source>
</reference>
<protein>
    <submittedName>
        <fullName evidence="2">Uncharacterized protein</fullName>
    </submittedName>
</protein>
<reference evidence="3" key="2">
    <citation type="submission" date="2018-03" db="EMBL/GenBank/DDBJ databases">
        <authorList>
            <person name="Derbyshire K."/>
            <person name="Gray T.A."/>
            <person name="Champion M."/>
        </authorList>
    </citation>
    <scope>NUCLEOTIDE SEQUENCE [LARGE SCALE GENOMIC DNA]</scope>
    <source>
        <strain evidence="3">MKD8</strain>
    </source>
</reference>
<feature type="region of interest" description="Disordered" evidence="1">
    <location>
        <begin position="85"/>
        <end position="107"/>
    </location>
</feature>
<name>A0A2U9PJ85_MYCSE</name>
<sequence length="107" mass="11584">MSPSASEDSAPEEHAVLLEWEDGEPPLDFILAVEDRLMEVVDSQPGIGEVDGNEVGSDTATIYLYGPDCEHLWSAIEPTVRGLEPTPTRVTIRPGGPDTPGRDLTLR</sequence>